<evidence type="ECO:0000256" key="3">
    <source>
        <dbReference type="ARBA" id="ARBA00006001"/>
    </source>
</evidence>
<evidence type="ECO:0000256" key="1">
    <source>
        <dbReference type="ARBA" id="ARBA00000013"/>
    </source>
</evidence>
<comment type="similarity">
    <text evidence="17">Belongs to the NnrD/CARKD family.</text>
</comment>
<comment type="caution">
    <text evidence="22">The sequence shown here is derived from an EMBL/GenBank/DDBJ whole genome shotgun (WGS) entry which is preliminary data.</text>
</comment>
<evidence type="ECO:0000256" key="6">
    <source>
        <dbReference type="ARBA" id="ARBA00022741"/>
    </source>
</evidence>
<protein>
    <recommendedName>
        <fullName evidence="19">Bifunctional NAD(P)H-hydrate repair enzyme</fullName>
    </recommendedName>
    <alternativeName>
        <fullName evidence="19">Nicotinamide nucleotide repair protein</fullName>
    </alternativeName>
    <domain>
        <recommendedName>
            <fullName evidence="19">ADP-dependent (S)-NAD(P)H-hydrate dehydratase</fullName>
            <ecNumber evidence="19">4.2.1.136</ecNumber>
        </recommendedName>
        <alternativeName>
            <fullName evidence="19">ADP-dependent NAD(P)HX dehydratase</fullName>
        </alternativeName>
    </domain>
    <domain>
        <recommendedName>
            <fullName evidence="19">NAD(P)H-hydrate epimerase</fullName>
            <ecNumber evidence="19">5.1.99.6</ecNumber>
        </recommendedName>
    </domain>
</protein>
<comment type="cofactor">
    <cofactor evidence="18 19">
        <name>K(+)</name>
        <dbReference type="ChEBI" id="CHEBI:29103"/>
    </cofactor>
    <text evidence="18 19">Binds 1 potassium ion per subunit.</text>
</comment>
<keyword evidence="6 17" id="KW-0547">Nucleotide-binding</keyword>
<dbReference type="InterPro" id="IPR000631">
    <property type="entry name" value="CARKD"/>
</dbReference>
<dbReference type="OrthoDB" id="9806925at2"/>
<keyword evidence="10 17" id="KW-0520">NAD</keyword>
<evidence type="ECO:0000256" key="5">
    <source>
        <dbReference type="ARBA" id="ARBA00022723"/>
    </source>
</evidence>
<comment type="function">
    <text evidence="14 19">Bifunctional enzyme that catalyzes the epimerization of the S- and R-forms of NAD(P)HX and the dehydration of the S-form of NAD(P)HX at the expense of ADP, which is converted to AMP. This allows the repair of both epimers of NAD(P)HX, a damaged form of NAD(P)H that is a result of enzymatic or heat-dependent hydration.</text>
</comment>
<dbReference type="PROSITE" id="PS01050">
    <property type="entry name" value="YJEF_C_2"/>
    <property type="match status" value="1"/>
</dbReference>
<feature type="domain" description="YjeF C-terminal" evidence="20">
    <location>
        <begin position="230"/>
        <end position="501"/>
    </location>
</feature>
<comment type="subunit">
    <text evidence="17">Homotetramer.</text>
</comment>
<comment type="function">
    <text evidence="17">Catalyzes the dehydration of the S-form of NAD(P)HX at the expense of ADP, which is converted to AMP. Together with NAD(P)HX epimerase, which catalyzes the epimerization of the S- and R-forms, the enzyme allows the repair of both epimers of NAD(P)HX, a damaged form of NAD(P)H that is a result of enzymatic or heat-dependent hydration.</text>
</comment>
<dbReference type="GO" id="GO:0110051">
    <property type="term" value="P:metabolite repair"/>
    <property type="evidence" value="ECO:0007669"/>
    <property type="project" value="TreeGrafter"/>
</dbReference>
<dbReference type="CDD" id="cd01171">
    <property type="entry name" value="YXKO-related"/>
    <property type="match status" value="1"/>
</dbReference>
<feature type="binding site" evidence="17">
    <location>
        <position position="265"/>
    </location>
    <ligand>
        <name>(6S)-NADPHX</name>
        <dbReference type="ChEBI" id="CHEBI:64076"/>
    </ligand>
</feature>
<keyword evidence="7 17" id="KW-0067">ATP-binding</keyword>
<dbReference type="SUPFAM" id="SSF53613">
    <property type="entry name" value="Ribokinase-like"/>
    <property type="match status" value="1"/>
</dbReference>
<comment type="catalytic activity">
    <reaction evidence="1 18 19">
        <text>(6R)-NADHX = (6S)-NADHX</text>
        <dbReference type="Rhea" id="RHEA:32215"/>
        <dbReference type="ChEBI" id="CHEBI:64074"/>
        <dbReference type="ChEBI" id="CHEBI:64075"/>
        <dbReference type="EC" id="5.1.99.6"/>
    </reaction>
</comment>
<evidence type="ECO:0000256" key="2">
    <source>
        <dbReference type="ARBA" id="ARBA00000909"/>
    </source>
</evidence>
<evidence type="ECO:0000259" key="20">
    <source>
        <dbReference type="PROSITE" id="PS51383"/>
    </source>
</evidence>
<dbReference type="Gene3D" id="3.40.1190.20">
    <property type="match status" value="1"/>
</dbReference>
<dbReference type="InterPro" id="IPR004443">
    <property type="entry name" value="YjeF_N_dom"/>
</dbReference>
<dbReference type="Gene3D" id="3.40.50.10260">
    <property type="entry name" value="YjeF N-terminal domain"/>
    <property type="match status" value="1"/>
</dbReference>
<dbReference type="EC" id="5.1.99.6" evidence="19"/>
<dbReference type="Pfam" id="PF01256">
    <property type="entry name" value="Carb_kinase"/>
    <property type="match status" value="1"/>
</dbReference>
<dbReference type="HAMAP" id="MF_01966">
    <property type="entry name" value="NADHX_epimerase"/>
    <property type="match status" value="1"/>
</dbReference>
<accession>A0A2U3AIZ7</accession>
<comment type="similarity">
    <text evidence="18">Belongs to the NnrE/AIBP family.</text>
</comment>
<feature type="binding site" evidence="17">
    <location>
        <position position="375"/>
    </location>
    <ligand>
        <name>(6S)-NADPHX</name>
        <dbReference type="ChEBI" id="CHEBI:64076"/>
    </ligand>
</feature>
<dbReference type="AlphaFoldDB" id="A0A2U3AIZ7"/>
<evidence type="ECO:0000256" key="10">
    <source>
        <dbReference type="ARBA" id="ARBA00023027"/>
    </source>
</evidence>
<evidence type="ECO:0000259" key="21">
    <source>
        <dbReference type="PROSITE" id="PS51385"/>
    </source>
</evidence>
<dbReference type="GO" id="GO:0046496">
    <property type="term" value="P:nicotinamide nucleotide metabolic process"/>
    <property type="evidence" value="ECO:0007669"/>
    <property type="project" value="UniProtKB-UniRule"/>
</dbReference>
<comment type="cofactor">
    <cofactor evidence="17">
        <name>Mg(2+)</name>
        <dbReference type="ChEBI" id="CHEBI:18420"/>
    </cofactor>
</comment>
<dbReference type="GO" id="GO:0005524">
    <property type="term" value="F:ATP binding"/>
    <property type="evidence" value="ECO:0007669"/>
    <property type="project" value="UniProtKB-UniRule"/>
</dbReference>
<comment type="similarity">
    <text evidence="4 19">In the C-terminal section; belongs to the NnrD/CARKD family.</text>
</comment>
<keyword evidence="8 17" id="KW-0521">NADP</keyword>
<feature type="binding site" evidence="18">
    <location>
        <begin position="58"/>
        <end position="62"/>
    </location>
    <ligand>
        <name>(6S)-NADPHX</name>
        <dbReference type="ChEBI" id="CHEBI:64076"/>
    </ligand>
</feature>
<dbReference type="PANTHER" id="PTHR12592">
    <property type="entry name" value="ATP-DEPENDENT (S)-NAD(P)H-HYDRATE DEHYDRATASE FAMILY MEMBER"/>
    <property type="match status" value="1"/>
</dbReference>
<keyword evidence="9 18" id="KW-0630">Potassium</keyword>
<dbReference type="InterPro" id="IPR030677">
    <property type="entry name" value="Nnr"/>
</dbReference>
<keyword evidence="5 18" id="KW-0479">Metal-binding</keyword>
<keyword evidence="11 18" id="KW-0413">Isomerase</keyword>
<dbReference type="Pfam" id="PF03853">
    <property type="entry name" value="YjeF_N"/>
    <property type="match status" value="1"/>
</dbReference>
<evidence type="ECO:0000256" key="17">
    <source>
        <dbReference type="HAMAP-Rule" id="MF_01965"/>
    </source>
</evidence>
<dbReference type="InterPro" id="IPR036652">
    <property type="entry name" value="YjeF_N_dom_sf"/>
</dbReference>
<sequence length="503" mass="54628">MYICTAQQMRELDAYTIEYGGLNELLLMEIAGNAVSHALIHNDLTRDAIITIVCGAGNNGGDGFVIARRLKEMGYNCSLFLAYEPQHLKGVAAQHFTIYNKNFPNDWQLCDQQLTRLKQQLGESTYIIDCLLGTGLEGELRLYEETLIQCINDATAYKIAVDLPSGLHATNGRIPTIAVHAKKTYTLAAPKTGFFLQQGPAVIGEWHCLNISVKIAAHAKLGMDLPQVIDDKLVSSGIPYRPADGHKGVFGYSWIIAGSSKYIGAAVFCSNAAFQTGCGIVELTTTSAIHIAIASQSPDILLTSYDEALEIPNKANVIAFGPGLGREKPTLHQAILQKITALNHPLIIDADGLYYATNMQEQLKKRSAPTILTPHPGEMAMLLKRSIDEVENNRFGVAKELAKRYDAFVLYKGHRTIITAPNGQQWLCPIGDDALGRGGTGDVLTGLLTSLLAQGSQPMAAMQVAVYIHAAAASEVGKRTGNYKMTAWQLIDALAIKLGQYIR</sequence>
<keyword evidence="23" id="KW-1185">Reference proteome</keyword>
<keyword evidence="13" id="KW-0511">Multifunctional enzyme</keyword>
<comment type="catalytic activity">
    <reaction evidence="2 18 19">
        <text>(6R)-NADPHX = (6S)-NADPHX</text>
        <dbReference type="Rhea" id="RHEA:32227"/>
        <dbReference type="ChEBI" id="CHEBI:64076"/>
        <dbReference type="ChEBI" id="CHEBI:64077"/>
        <dbReference type="EC" id="5.1.99.6"/>
    </reaction>
</comment>
<dbReference type="HAMAP" id="MF_01965">
    <property type="entry name" value="NADHX_dehydratase"/>
    <property type="match status" value="1"/>
</dbReference>
<evidence type="ECO:0000256" key="8">
    <source>
        <dbReference type="ARBA" id="ARBA00022857"/>
    </source>
</evidence>
<feature type="binding site" evidence="18">
    <location>
        <position position="59"/>
    </location>
    <ligand>
        <name>K(+)</name>
        <dbReference type="ChEBI" id="CHEBI:29103"/>
    </ligand>
</feature>
<comment type="catalytic activity">
    <reaction evidence="15 17 19">
        <text>(6S)-NADHX + ADP = AMP + phosphate + NADH + H(+)</text>
        <dbReference type="Rhea" id="RHEA:32223"/>
        <dbReference type="ChEBI" id="CHEBI:15378"/>
        <dbReference type="ChEBI" id="CHEBI:43474"/>
        <dbReference type="ChEBI" id="CHEBI:57945"/>
        <dbReference type="ChEBI" id="CHEBI:64074"/>
        <dbReference type="ChEBI" id="CHEBI:456215"/>
        <dbReference type="ChEBI" id="CHEBI:456216"/>
        <dbReference type="EC" id="4.2.1.136"/>
    </reaction>
</comment>
<dbReference type="RefSeq" id="WP_109306849.1">
    <property type="nucleotide sequence ID" value="NZ_BJUF01000011.1"/>
</dbReference>
<reference evidence="22 23" key="1">
    <citation type="submission" date="2018-05" db="EMBL/GenBank/DDBJ databases">
        <title>Kurthia sibirica genome sequence.</title>
        <authorList>
            <person name="Maclea K.S."/>
            <person name="Goen A.E."/>
        </authorList>
    </citation>
    <scope>NUCLEOTIDE SEQUENCE [LARGE SCALE GENOMIC DNA]</scope>
    <source>
        <strain evidence="22 23">ATCC 49154</strain>
    </source>
</reference>
<feature type="binding site" evidence="17">
    <location>
        <begin position="412"/>
        <end position="416"/>
    </location>
    <ligand>
        <name>AMP</name>
        <dbReference type="ChEBI" id="CHEBI:456215"/>
    </ligand>
</feature>
<dbReference type="NCBIfam" id="TIGR00196">
    <property type="entry name" value="yjeF_cterm"/>
    <property type="match status" value="1"/>
</dbReference>
<comment type="catalytic activity">
    <reaction evidence="16 17 19">
        <text>(6S)-NADPHX + ADP = AMP + phosphate + NADPH + H(+)</text>
        <dbReference type="Rhea" id="RHEA:32235"/>
        <dbReference type="ChEBI" id="CHEBI:15378"/>
        <dbReference type="ChEBI" id="CHEBI:43474"/>
        <dbReference type="ChEBI" id="CHEBI:57783"/>
        <dbReference type="ChEBI" id="CHEBI:64076"/>
        <dbReference type="ChEBI" id="CHEBI:456215"/>
        <dbReference type="ChEBI" id="CHEBI:456216"/>
        <dbReference type="EC" id="4.2.1.136"/>
    </reaction>
</comment>
<dbReference type="GO" id="GO:0052856">
    <property type="term" value="F:NAD(P)HX epimerase activity"/>
    <property type="evidence" value="ECO:0007669"/>
    <property type="project" value="UniProtKB-UniRule"/>
</dbReference>
<dbReference type="PROSITE" id="PS51385">
    <property type="entry name" value="YJEF_N"/>
    <property type="match status" value="1"/>
</dbReference>
<evidence type="ECO:0000256" key="13">
    <source>
        <dbReference type="ARBA" id="ARBA00023268"/>
    </source>
</evidence>
<dbReference type="EMBL" id="QFVR01000020">
    <property type="protein sequence ID" value="PWI24508.1"/>
    <property type="molecule type" value="Genomic_DNA"/>
</dbReference>
<feature type="binding site" evidence="18">
    <location>
        <position position="165"/>
    </location>
    <ligand>
        <name>K(+)</name>
        <dbReference type="ChEBI" id="CHEBI:29103"/>
    </ligand>
</feature>
<dbReference type="Proteomes" id="UP000245938">
    <property type="component" value="Unassembled WGS sequence"/>
</dbReference>
<comment type="function">
    <text evidence="18">Catalyzes the epimerization of the S- and R-forms of NAD(P)HX, a damaged form of NAD(P)H that is a result of enzymatic or heat-dependent hydration. This is a prerequisite for the S-specific NAD(P)H-hydrate dehydratase to allow the repair of both epimers of NAD(P)HX.</text>
</comment>
<evidence type="ECO:0000256" key="14">
    <source>
        <dbReference type="ARBA" id="ARBA00025153"/>
    </source>
</evidence>
<feature type="domain" description="YjeF N-terminal" evidence="21">
    <location>
        <begin position="9"/>
        <end position="219"/>
    </location>
</feature>
<evidence type="ECO:0000313" key="22">
    <source>
        <dbReference type="EMBL" id="PWI24508.1"/>
    </source>
</evidence>
<dbReference type="NCBIfam" id="TIGR00197">
    <property type="entry name" value="yjeF_nterm"/>
    <property type="match status" value="1"/>
</dbReference>
<evidence type="ECO:0000256" key="7">
    <source>
        <dbReference type="ARBA" id="ARBA00022840"/>
    </source>
</evidence>
<keyword evidence="12 17" id="KW-0456">Lyase</keyword>
<organism evidence="22 23">
    <name type="scientific">Kurthia sibirica</name>
    <dbReference type="NCBI Taxonomy" id="202750"/>
    <lineage>
        <taxon>Bacteria</taxon>
        <taxon>Bacillati</taxon>
        <taxon>Bacillota</taxon>
        <taxon>Bacilli</taxon>
        <taxon>Bacillales</taxon>
        <taxon>Caryophanaceae</taxon>
        <taxon>Kurthia</taxon>
    </lineage>
</organism>
<evidence type="ECO:0000256" key="15">
    <source>
        <dbReference type="ARBA" id="ARBA00048238"/>
    </source>
</evidence>
<evidence type="ECO:0000256" key="12">
    <source>
        <dbReference type="ARBA" id="ARBA00023239"/>
    </source>
</evidence>
<evidence type="ECO:0000256" key="19">
    <source>
        <dbReference type="PIRNR" id="PIRNR017184"/>
    </source>
</evidence>
<evidence type="ECO:0000256" key="9">
    <source>
        <dbReference type="ARBA" id="ARBA00022958"/>
    </source>
</evidence>
<dbReference type="PIRSF" id="PIRSF017184">
    <property type="entry name" value="Nnr"/>
    <property type="match status" value="1"/>
</dbReference>
<comment type="caution">
    <text evidence="18">Lacks conserved residue(s) required for the propagation of feature annotation.</text>
</comment>
<evidence type="ECO:0000256" key="16">
    <source>
        <dbReference type="ARBA" id="ARBA00049209"/>
    </source>
</evidence>
<name>A0A2U3AIZ7_9BACL</name>
<dbReference type="InterPro" id="IPR029056">
    <property type="entry name" value="Ribokinase-like"/>
</dbReference>
<feature type="binding site" evidence="18">
    <location>
        <begin position="133"/>
        <end position="139"/>
    </location>
    <ligand>
        <name>(6S)-NADPHX</name>
        <dbReference type="ChEBI" id="CHEBI:64076"/>
    </ligand>
</feature>
<dbReference type="GO" id="GO:0052855">
    <property type="term" value="F:ADP-dependent NAD(P)H-hydrate dehydratase activity"/>
    <property type="evidence" value="ECO:0007669"/>
    <property type="project" value="UniProtKB-UniRule"/>
</dbReference>
<proteinExistence type="inferred from homology"/>
<evidence type="ECO:0000256" key="11">
    <source>
        <dbReference type="ARBA" id="ARBA00023235"/>
    </source>
</evidence>
<evidence type="ECO:0000256" key="4">
    <source>
        <dbReference type="ARBA" id="ARBA00009524"/>
    </source>
</evidence>
<dbReference type="PROSITE" id="PS51383">
    <property type="entry name" value="YJEF_C_3"/>
    <property type="match status" value="1"/>
</dbReference>
<feature type="binding site" evidence="18">
    <location>
        <position position="129"/>
    </location>
    <ligand>
        <name>K(+)</name>
        <dbReference type="ChEBI" id="CHEBI:29103"/>
    </ligand>
</feature>
<feature type="binding site" evidence="18">
    <location>
        <position position="162"/>
    </location>
    <ligand>
        <name>(6S)-NADPHX</name>
        <dbReference type="ChEBI" id="CHEBI:64076"/>
    </ligand>
</feature>
<evidence type="ECO:0000313" key="23">
    <source>
        <dbReference type="Proteomes" id="UP000245938"/>
    </source>
</evidence>
<feature type="binding site" evidence="17">
    <location>
        <position position="323"/>
    </location>
    <ligand>
        <name>(6S)-NADPHX</name>
        <dbReference type="ChEBI" id="CHEBI:64076"/>
    </ligand>
</feature>
<feature type="binding site" evidence="17">
    <location>
        <position position="442"/>
    </location>
    <ligand>
        <name>(6S)-NADPHX</name>
        <dbReference type="ChEBI" id="CHEBI:64076"/>
    </ligand>
</feature>
<gene>
    <name evidence="18" type="primary">nnrE</name>
    <name evidence="17" type="synonym">nnrD</name>
    <name evidence="22" type="ORF">DEX24_13020</name>
</gene>
<comment type="similarity">
    <text evidence="3 19">In the N-terminal section; belongs to the NnrE/AIBP family.</text>
</comment>
<dbReference type="EC" id="4.2.1.136" evidence="19"/>
<dbReference type="SUPFAM" id="SSF64153">
    <property type="entry name" value="YjeF N-terminal domain-like"/>
    <property type="match status" value="1"/>
</dbReference>
<feature type="binding site" evidence="17">
    <location>
        <position position="441"/>
    </location>
    <ligand>
        <name>AMP</name>
        <dbReference type="ChEBI" id="CHEBI:456215"/>
    </ligand>
</feature>
<evidence type="ECO:0000256" key="18">
    <source>
        <dbReference type="HAMAP-Rule" id="MF_01966"/>
    </source>
</evidence>
<dbReference type="GO" id="GO:0046872">
    <property type="term" value="F:metal ion binding"/>
    <property type="evidence" value="ECO:0007669"/>
    <property type="project" value="UniProtKB-UniRule"/>
</dbReference>
<dbReference type="InterPro" id="IPR017953">
    <property type="entry name" value="Carbohydrate_kinase_pred_CS"/>
</dbReference>
<dbReference type="PANTHER" id="PTHR12592:SF0">
    <property type="entry name" value="ATP-DEPENDENT (S)-NAD(P)H-HYDRATE DEHYDRATASE"/>
    <property type="match status" value="1"/>
</dbReference>